<accession>A0A366MCY1</accession>
<reference evidence="1 2" key="1">
    <citation type="submission" date="2018-06" db="EMBL/GenBank/DDBJ databases">
        <title>Genomic insight into two independent archaeal endosymbiosis events.</title>
        <authorList>
            <person name="Lind A.E."/>
            <person name="Lewis W.H."/>
            <person name="Spang A."/>
            <person name="Guy L."/>
            <person name="Embley M.T."/>
            <person name="Ettema T.J.G."/>
        </authorList>
    </citation>
    <scope>NUCLEOTIDE SEQUENCE [LARGE SCALE GENOMIC DNA]</scope>
    <source>
        <strain evidence="1">NOE</strain>
    </source>
</reference>
<dbReference type="AlphaFoldDB" id="A0A366MCY1"/>
<dbReference type="EMBL" id="NIZT01000010">
    <property type="protein sequence ID" value="RBQ24091.1"/>
    <property type="molecule type" value="Genomic_DNA"/>
</dbReference>
<protein>
    <submittedName>
        <fullName evidence="1">Uncharacterized protein</fullName>
    </submittedName>
</protein>
<gene>
    <name evidence="1" type="ORF">ALNOE001_04640</name>
</gene>
<comment type="caution">
    <text evidence="1">The sequence shown here is derived from an EMBL/GenBank/DDBJ whole genome shotgun (WGS) entry which is preliminary data.</text>
</comment>
<dbReference type="Proteomes" id="UP000253099">
    <property type="component" value="Unassembled WGS sequence"/>
</dbReference>
<proteinExistence type="predicted"/>
<organism evidence="1 2">
    <name type="scientific">Candidatus Methanobinarius endosymbioticus</name>
    <dbReference type="NCBI Taxonomy" id="2006182"/>
    <lineage>
        <taxon>Archaea</taxon>
        <taxon>Methanobacteriati</taxon>
        <taxon>Methanobacteriota</taxon>
        <taxon>Methanomada group</taxon>
        <taxon>Methanobacteria</taxon>
        <taxon>Methanobacteriales</taxon>
        <taxon>Methanobacteriaceae</taxon>
        <taxon>Candidatus Methanobinarius</taxon>
    </lineage>
</organism>
<keyword evidence="2" id="KW-1185">Reference proteome</keyword>
<evidence type="ECO:0000313" key="1">
    <source>
        <dbReference type="EMBL" id="RBQ24091.1"/>
    </source>
</evidence>
<evidence type="ECO:0000313" key="2">
    <source>
        <dbReference type="Proteomes" id="UP000253099"/>
    </source>
</evidence>
<name>A0A366MCY1_9EURY</name>
<sequence>MINKFKISILMLILVVFCTIIFVASVNTCGVDGPLQV</sequence>